<protein>
    <submittedName>
        <fullName evidence="1">Uncharacterized protein</fullName>
    </submittedName>
</protein>
<organism evidence="1 2">
    <name type="scientific">Austwickia chelonae NBRC 105200</name>
    <dbReference type="NCBI Taxonomy" id="1184607"/>
    <lineage>
        <taxon>Bacteria</taxon>
        <taxon>Bacillati</taxon>
        <taxon>Actinomycetota</taxon>
        <taxon>Actinomycetes</taxon>
        <taxon>Micrococcales</taxon>
        <taxon>Dermatophilaceae</taxon>
        <taxon>Austwickia</taxon>
    </lineage>
</organism>
<dbReference type="Proteomes" id="UP000008495">
    <property type="component" value="Unassembled WGS sequence"/>
</dbReference>
<evidence type="ECO:0000313" key="1">
    <source>
        <dbReference type="EMBL" id="GAB77544.1"/>
    </source>
</evidence>
<sequence>MRWPGRGRADRLPECVAGQVELPAGDRVLAWSRDGASGAYLVASLYALHHVPTAAGDDPVAAARRGQPWRRPWRDVAAGAWDPGTKTLTVTWSDGSRPVMWTLADDGVQLPAVLHDRVRSSVYVMAPVRMGEADLGRVALRRDFETGALVEQVTLKRGRASHDPEVAEYAQLLLCDLREQAGL</sequence>
<comment type="caution">
    <text evidence="1">The sequence shown here is derived from an EMBL/GenBank/DDBJ whole genome shotgun (WGS) entry which is preliminary data.</text>
</comment>
<reference evidence="1 2" key="1">
    <citation type="submission" date="2012-08" db="EMBL/GenBank/DDBJ databases">
        <title>Whole genome shotgun sequence of Austwickia chelonae NBRC 105200.</title>
        <authorList>
            <person name="Yoshida I."/>
            <person name="Hosoyama A."/>
            <person name="Tsuchikane K."/>
            <person name="Katsumata H."/>
            <person name="Ando Y."/>
            <person name="Ohji S."/>
            <person name="Hamada M."/>
            <person name="Tamura T."/>
            <person name="Yamazoe A."/>
            <person name="Yamazaki S."/>
            <person name="Fujita N."/>
        </authorList>
    </citation>
    <scope>NUCLEOTIDE SEQUENCE [LARGE SCALE GENOMIC DNA]</scope>
    <source>
        <strain evidence="1 2">NBRC 105200</strain>
    </source>
</reference>
<dbReference type="STRING" id="100225.SAMN05421595_1382"/>
<name>K6VLG2_9MICO</name>
<keyword evidence="2" id="KW-1185">Reference proteome</keyword>
<dbReference type="eggNOG" id="ENOG5030KBI">
    <property type="taxonomic scope" value="Bacteria"/>
</dbReference>
<dbReference type="EMBL" id="BAGZ01000005">
    <property type="protein sequence ID" value="GAB77544.1"/>
    <property type="molecule type" value="Genomic_DNA"/>
</dbReference>
<dbReference type="AlphaFoldDB" id="K6VLG2"/>
<evidence type="ECO:0000313" key="2">
    <source>
        <dbReference type="Proteomes" id="UP000008495"/>
    </source>
</evidence>
<accession>K6VLG2</accession>
<dbReference type="OrthoDB" id="5144898at2"/>
<gene>
    <name evidence="1" type="ORF">AUCHE_05_04560</name>
</gene>
<proteinExistence type="predicted"/>